<feature type="compositionally biased region" description="Basic and acidic residues" evidence="1">
    <location>
        <begin position="49"/>
        <end position="62"/>
    </location>
</feature>
<evidence type="ECO:0000313" key="3">
    <source>
        <dbReference type="Proteomes" id="UP000026961"/>
    </source>
</evidence>
<dbReference type="HOGENOM" id="CLU_2779973_0_0_1"/>
<dbReference type="Gramene" id="OGLUM06G10350.1">
    <property type="protein sequence ID" value="OGLUM06G10350.1"/>
    <property type="gene ID" value="OGLUM06G10350"/>
</dbReference>
<keyword evidence="3" id="KW-1185">Reference proteome</keyword>
<accession>A0A0E0A7Q0</accession>
<dbReference type="Proteomes" id="UP000026961">
    <property type="component" value="Chromosome 6"/>
</dbReference>
<evidence type="ECO:0000256" key="1">
    <source>
        <dbReference type="SAM" id="MobiDB-lite"/>
    </source>
</evidence>
<protein>
    <submittedName>
        <fullName evidence="2">Uncharacterized protein</fullName>
    </submittedName>
</protein>
<evidence type="ECO:0000313" key="2">
    <source>
        <dbReference type="EnsemblPlants" id="OGLUM06G10350.1"/>
    </source>
</evidence>
<dbReference type="AlphaFoldDB" id="A0A0E0A7Q0"/>
<proteinExistence type="predicted"/>
<dbReference type="EnsemblPlants" id="OGLUM06G10350.1">
    <property type="protein sequence ID" value="OGLUM06G10350.1"/>
    <property type="gene ID" value="OGLUM06G10350"/>
</dbReference>
<sequence length="69" mass="7903">MTWHPDMWGPRGTLTQLPQKLHAFACLGLPVSQHQTAPKNRKKNKRKRREGDIIPQKKEKPADPVIIAL</sequence>
<name>A0A0E0A7Q0_9ORYZ</name>
<reference evidence="2" key="2">
    <citation type="submission" date="2018-05" db="EMBL/GenBank/DDBJ databases">
        <title>OgluRS3 (Oryza glumaepatula Reference Sequence Version 3).</title>
        <authorList>
            <person name="Zhang J."/>
            <person name="Kudrna D."/>
            <person name="Lee S."/>
            <person name="Talag J."/>
            <person name="Welchert J."/>
            <person name="Wing R.A."/>
        </authorList>
    </citation>
    <scope>NUCLEOTIDE SEQUENCE [LARGE SCALE GENOMIC DNA]</scope>
</reference>
<reference evidence="2" key="1">
    <citation type="submission" date="2015-04" db="UniProtKB">
        <authorList>
            <consortium name="EnsemblPlants"/>
        </authorList>
    </citation>
    <scope>IDENTIFICATION</scope>
</reference>
<organism evidence="2">
    <name type="scientific">Oryza glumipatula</name>
    <dbReference type="NCBI Taxonomy" id="40148"/>
    <lineage>
        <taxon>Eukaryota</taxon>
        <taxon>Viridiplantae</taxon>
        <taxon>Streptophyta</taxon>
        <taxon>Embryophyta</taxon>
        <taxon>Tracheophyta</taxon>
        <taxon>Spermatophyta</taxon>
        <taxon>Magnoliopsida</taxon>
        <taxon>Liliopsida</taxon>
        <taxon>Poales</taxon>
        <taxon>Poaceae</taxon>
        <taxon>BOP clade</taxon>
        <taxon>Oryzoideae</taxon>
        <taxon>Oryzeae</taxon>
        <taxon>Oryzinae</taxon>
        <taxon>Oryza</taxon>
    </lineage>
</organism>
<feature type="region of interest" description="Disordered" evidence="1">
    <location>
        <begin position="31"/>
        <end position="69"/>
    </location>
</feature>
<feature type="compositionally biased region" description="Basic residues" evidence="1">
    <location>
        <begin position="39"/>
        <end position="48"/>
    </location>
</feature>